<proteinExistence type="inferred from homology"/>
<dbReference type="PANTHER" id="PTHR43520">
    <property type="entry name" value="ATP7, ISOFORM B"/>
    <property type="match status" value="1"/>
</dbReference>
<feature type="transmembrane region" description="Helical" evidence="15">
    <location>
        <begin position="97"/>
        <end position="119"/>
    </location>
</feature>
<keyword evidence="6 15" id="KW-0812">Transmembrane</keyword>
<keyword evidence="10" id="KW-0460">Magnesium</keyword>
<keyword evidence="7 15" id="KW-0479">Metal-binding</keyword>
<dbReference type="Pfam" id="PF00702">
    <property type="entry name" value="Hydrolase"/>
    <property type="match status" value="1"/>
</dbReference>
<dbReference type="Pfam" id="PF00122">
    <property type="entry name" value="E1-E2_ATPase"/>
    <property type="match status" value="1"/>
</dbReference>
<keyword evidence="8 15" id="KW-0547">Nucleotide-binding</keyword>
<evidence type="ECO:0000256" key="7">
    <source>
        <dbReference type="ARBA" id="ARBA00022723"/>
    </source>
</evidence>
<dbReference type="GO" id="GO:0005524">
    <property type="term" value="F:ATP binding"/>
    <property type="evidence" value="ECO:0007669"/>
    <property type="project" value="UniProtKB-UniRule"/>
</dbReference>
<keyword evidence="9 15" id="KW-0067">ATP-binding</keyword>
<sequence>MNRPLAPDVTVSSRWSVEGMRCAACIARIERGLPEVRGIEAARVNLSARQVRVDHRPSLSENVIAEAFRKVGFDAHPFAGEDVDSVRSKETRALFRALAVAAFATMNIMLLSVSVWAGAEGMTRQLFHWISALIAIPTVAYSGQPFFNSALAALRNRRTNMDVPISIGVTLATAMSLYETAIGAEHAYFDGAVMLLFFLLIGRSLDSMMRARAENSVATLMKRIPRTARLATTDGAGREVQVEALMPGDTILVAAGERLPVDGRVHTGSSEVDRALVTGESLPEKAEPGGEVLAGTINLAAPLTVEVTRAAQDTVIAEISRLMERAHESRSAYVRIADRAARLYTPVVHSLALLAFTGWMIAGIGVHDAMLIAIATLIITCPCALGLAVPVAQVVAANALMKAGILVRDGSGIERLAGIDKAYFDKTGTVTLGNLVPLSLPKDSQRRAILATLARASRHPLSRALTCALEGVDGVEPESIREEAGIGVEAVIGGRAWRLGKPDWVGCDARDEASNAITAFGEIGGNASLIAFDDKVRPDARESFAALARADVPVTMLSGDRIEAVARVADSLSIQAEGGIGPSEKAARIEADEAAGRRVLMVGDGLNDGPALKSAFVSMAPVTASDVGQNAADFLFFGASLDKVPTALKAARRTMRIIRQNFALAIGYNMIAVPLALAGMVTPLIAAVAMSGSSLIVVANSLRLARAAK</sequence>
<evidence type="ECO:0000259" key="16">
    <source>
        <dbReference type="PROSITE" id="PS50846"/>
    </source>
</evidence>
<accession>A0A9X2EIP9</accession>
<dbReference type="Gene3D" id="3.40.1110.10">
    <property type="entry name" value="Calcium-transporting ATPase, cytoplasmic domain N"/>
    <property type="match status" value="1"/>
</dbReference>
<feature type="domain" description="HMA" evidence="16">
    <location>
        <begin position="11"/>
        <end position="76"/>
    </location>
</feature>
<dbReference type="RefSeq" id="WP_252114960.1">
    <property type="nucleotide sequence ID" value="NZ_JAMSHT010000001.1"/>
</dbReference>
<dbReference type="AlphaFoldDB" id="A0A9X2EIP9"/>
<dbReference type="PROSITE" id="PS50846">
    <property type="entry name" value="HMA_2"/>
    <property type="match status" value="1"/>
</dbReference>
<dbReference type="PRINTS" id="PR00119">
    <property type="entry name" value="CATATPASE"/>
</dbReference>
<dbReference type="NCBIfam" id="TIGR01494">
    <property type="entry name" value="ATPase_P-type"/>
    <property type="match status" value="1"/>
</dbReference>
<keyword evidence="3" id="KW-0813">Transport</keyword>
<dbReference type="SUPFAM" id="SSF56784">
    <property type="entry name" value="HAD-like"/>
    <property type="match status" value="1"/>
</dbReference>
<dbReference type="NCBIfam" id="TIGR01525">
    <property type="entry name" value="ATPase-IB_hvy"/>
    <property type="match status" value="1"/>
</dbReference>
<comment type="subcellular location">
    <subcellularLocation>
        <location evidence="1">Cell membrane</location>
        <topology evidence="1">Multi-pass membrane protein</topology>
    </subcellularLocation>
</comment>
<feature type="transmembrane region" description="Helical" evidence="15">
    <location>
        <begin position="163"/>
        <end position="181"/>
    </location>
</feature>
<evidence type="ECO:0000256" key="5">
    <source>
        <dbReference type="ARBA" id="ARBA00022553"/>
    </source>
</evidence>
<evidence type="ECO:0000256" key="8">
    <source>
        <dbReference type="ARBA" id="ARBA00022741"/>
    </source>
</evidence>
<dbReference type="PROSITE" id="PS00154">
    <property type="entry name" value="ATPASE_E1_E2"/>
    <property type="match status" value="1"/>
</dbReference>
<evidence type="ECO:0000256" key="6">
    <source>
        <dbReference type="ARBA" id="ARBA00022692"/>
    </source>
</evidence>
<evidence type="ECO:0000256" key="14">
    <source>
        <dbReference type="ARBA" id="ARBA00023136"/>
    </source>
</evidence>
<dbReference type="InterPro" id="IPR036412">
    <property type="entry name" value="HAD-like_sf"/>
</dbReference>
<evidence type="ECO:0000256" key="11">
    <source>
        <dbReference type="ARBA" id="ARBA00022967"/>
    </source>
</evidence>
<feature type="transmembrane region" description="Helical" evidence="15">
    <location>
        <begin position="662"/>
        <end position="678"/>
    </location>
</feature>
<dbReference type="GO" id="GO:0043682">
    <property type="term" value="F:P-type divalent copper transporter activity"/>
    <property type="evidence" value="ECO:0007669"/>
    <property type="project" value="TreeGrafter"/>
</dbReference>
<keyword evidence="12 15" id="KW-1133">Transmembrane helix</keyword>
<reference evidence="17" key="1">
    <citation type="submission" date="2022-06" db="EMBL/GenBank/DDBJ databases">
        <title>Sphingomicrobium sedimins sp. nov., a marine bacterium isolated from tidal flat.</title>
        <authorList>
            <person name="Kim C.-H."/>
            <person name="Yoo Y."/>
            <person name="Kim J.-J."/>
        </authorList>
    </citation>
    <scope>NUCLEOTIDE SEQUENCE</scope>
    <source>
        <strain evidence="17">GRR-S6-50</strain>
    </source>
</reference>
<keyword evidence="4 15" id="KW-1003">Cell membrane</keyword>
<dbReference type="PRINTS" id="PR00941">
    <property type="entry name" value="CDATPASE"/>
</dbReference>
<organism evidence="17 18">
    <name type="scientific">Sphingomicrobium sediminis</name>
    <dbReference type="NCBI Taxonomy" id="2950949"/>
    <lineage>
        <taxon>Bacteria</taxon>
        <taxon>Pseudomonadati</taxon>
        <taxon>Pseudomonadota</taxon>
        <taxon>Alphaproteobacteria</taxon>
        <taxon>Sphingomonadales</taxon>
        <taxon>Sphingomonadaceae</taxon>
        <taxon>Sphingomicrobium</taxon>
    </lineage>
</organism>
<keyword evidence="18" id="KW-1185">Reference proteome</keyword>
<dbReference type="Pfam" id="PF00403">
    <property type="entry name" value="HMA"/>
    <property type="match status" value="1"/>
</dbReference>
<comment type="caution">
    <text evidence="17">The sequence shown here is derived from an EMBL/GenBank/DDBJ whole genome shotgun (WGS) entry which is preliminary data.</text>
</comment>
<dbReference type="EMBL" id="JAMSHT010000001">
    <property type="protein sequence ID" value="MCM8558216.1"/>
    <property type="molecule type" value="Genomic_DNA"/>
</dbReference>
<dbReference type="InterPro" id="IPR018303">
    <property type="entry name" value="ATPase_P-typ_P_site"/>
</dbReference>
<dbReference type="NCBIfam" id="TIGR01511">
    <property type="entry name" value="ATPase-IB1_Cu"/>
    <property type="match status" value="1"/>
</dbReference>
<dbReference type="GO" id="GO:0005886">
    <property type="term" value="C:plasma membrane"/>
    <property type="evidence" value="ECO:0007669"/>
    <property type="project" value="UniProtKB-SubCell"/>
</dbReference>
<evidence type="ECO:0000256" key="4">
    <source>
        <dbReference type="ARBA" id="ARBA00022475"/>
    </source>
</evidence>
<evidence type="ECO:0000313" key="17">
    <source>
        <dbReference type="EMBL" id="MCM8558216.1"/>
    </source>
</evidence>
<dbReference type="InterPro" id="IPR023214">
    <property type="entry name" value="HAD_sf"/>
</dbReference>
<keyword evidence="5" id="KW-0597">Phosphoprotein</keyword>
<dbReference type="InterPro" id="IPR001757">
    <property type="entry name" value="P_typ_ATPase"/>
</dbReference>
<keyword evidence="14 15" id="KW-0472">Membrane</keyword>
<dbReference type="SUPFAM" id="SSF55008">
    <property type="entry name" value="HMA, heavy metal-associated domain"/>
    <property type="match status" value="1"/>
</dbReference>
<dbReference type="InterPro" id="IPR008250">
    <property type="entry name" value="ATPase_P-typ_transduc_dom_A_sf"/>
</dbReference>
<gene>
    <name evidence="17" type="primary">cadA</name>
    <name evidence="17" type="ORF">NDO55_10350</name>
</gene>
<dbReference type="InterPro" id="IPR023299">
    <property type="entry name" value="ATPase_P-typ_cyto_dom_N"/>
</dbReference>
<dbReference type="NCBIfam" id="TIGR01512">
    <property type="entry name" value="ATPase-IB2_Cd"/>
    <property type="match status" value="1"/>
</dbReference>
<dbReference type="InterPro" id="IPR059000">
    <property type="entry name" value="ATPase_P-type_domA"/>
</dbReference>
<evidence type="ECO:0000256" key="9">
    <source>
        <dbReference type="ARBA" id="ARBA00022840"/>
    </source>
</evidence>
<keyword evidence="13" id="KW-0406">Ion transport</keyword>
<feature type="transmembrane region" description="Helical" evidence="15">
    <location>
        <begin position="370"/>
        <end position="392"/>
    </location>
</feature>
<feature type="transmembrane region" description="Helical" evidence="15">
    <location>
        <begin position="187"/>
        <end position="205"/>
    </location>
</feature>
<dbReference type="InterPro" id="IPR017969">
    <property type="entry name" value="Heavy-metal-associated_CS"/>
</dbReference>
<evidence type="ECO:0000256" key="15">
    <source>
        <dbReference type="RuleBase" id="RU362081"/>
    </source>
</evidence>
<dbReference type="SUPFAM" id="SSF81653">
    <property type="entry name" value="Calcium ATPase, transduction domain A"/>
    <property type="match status" value="1"/>
</dbReference>
<dbReference type="Proteomes" id="UP001155128">
    <property type="component" value="Unassembled WGS sequence"/>
</dbReference>
<dbReference type="SUPFAM" id="SSF81665">
    <property type="entry name" value="Calcium ATPase, transmembrane domain M"/>
    <property type="match status" value="1"/>
</dbReference>
<comment type="similarity">
    <text evidence="2 15">Belongs to the cation transport ATPase (P-type) (TC 3.A.3) family. Type IB subfamily.</text>
</comment>
<evidence type="ECO:0000256" key="1">
    <source>
        <dbReference type="ARBA" id="ARBA00004651"/>
    </source>
</evidence>
<dbReference type="Gene3D" id="3.30.70.100">
    <property type="match status" value="1"/>
</dbReference>
<feature type="transmembrane region" description="Helical" evidence="15">
    <location>
        <begin position="343"/>
        <end position="364"/>
    </location>
</feature>
<evidence type="ECO:0000313" key="18">
    <source>
        <dbReference type="Proteomes" id="UP001155128"/>
    </source>
</evidence>
<evidence type="ECO:0000256" key="2">
    <source>
        <dbReference type="ARBA" id="ARBA00006024"/>
    </source>
</evidence>
<dbReference type="Gene3D" id="2.70.150.10">
    <property type="entry name" value="Calcium-transporting ATPase, cytoplasmic transduction domain A"/>
    <property type="match status" value="1"/>
</dbReference>
<dbReference type="GO" id="GO:0055070">
    <property type="term" value="P:copper ion homeostasis"/>
    <property type="evidence" value="ECO:0007669"/>
    <property type="project" value="TreeGrafter"/>
</dbReference>
<dbReference type="GO" id="GO:0005507">
    <property type="term" value="F:copper ion binding"/>
    <property type="evidence" value="ECO:0007669"/>
    <property type="project" value="TreeGrafter"/>
</dbReference>
<dbReference type="PROSITE" id="PS01047">
    <property type="entry name" value="HMA_1"/>
    <property type="match status" value="1"/>
</dbReference>
<evidence type="ECO:0000256" key="10">
    <source>
        <dbReference type="ARBA" id="ARBA00022842"/>
    </source>
</evidence>
<dbReference type="InterPro" id="IPR023298">
    <property type="entry name" value="ATPase_P-typ_TM_dom_sf"/>
</dbReference>
<protein>
    <submittedName>
        <fullName evidence="17">Cadmium-translocating P-type ATPase</fullName>
    </submittedName>
</protein>
<dbReference type="Gene3D" id="3.40.50.1000">
    <property type="entry name" value="HAD superfamily/HAD-like"/>
    <property type="match status" value="1"/>
</dbReference>
<dbReference type="InterPro" id="IPR027256">
    <property type="entry name" value="P-typ_ATPase_IB"/>
</dbReference>
<evidence type="ECO:0000256" key="3">
    <source>
        <dbReference type="ARBA" id="ARBA00022448"/>
    </source>
</evidence>
<name>A0A9X2EIP9_9SPHN</name>
<dbReference type="GO" id="GO:0016887">
    <property type="term" value="F:ATP hydrolysis activity"/>
    <property type="evidence" value="ECO:0007669"/>
    <property type="project" value="InterPro"/>
</dbReference>
<keyword evidence="11" id="KW-1278">Translocase</keyword>
<evidence type="ECO:0000256" key="13">
    <source>
        <dbReference type="ARBA" id="ARBA00023065"/>
    </source>
</evidence>
<feature type="transmembrane region" description="Helical" evidence="15">
    <location>
        <begin position="684"/>
        <end position="705"/>
    </location>
</feature>
<dbReference type="InterPro" id="IPR036163">
    <property type="entry name" value="HMA_dom_sf"/>
</dbReference>
<feature type="transmembrane region" description="Helical" evidence="15">
    <location>
        <begin position="125"/>
        <end position="143"/>
    </location>
</feature>
<dbReference type="FunFam" id="2.70.150.10:FF:000002">
    <property type="entry name" value="Copper-transporting ATPase 1, putative"/>
    <property type="match status" value="1"/>
</dbReference>
<dbReference type="PANTHER" id="PTHR43520:SF5">
    <property type="entry name" value="CATION-TRANSPORTING P-TYPE ATPASE-RELATED"/>
    <property type="match status" value="1"/>
</dbReference>
<dbReference type="CDD" id="cd00371">
    <property type="entry name" value="HMA"/>
    <property type="match status" value="1"/>
</dbReference>
<dbReference type="InterPro" id="IPR006121">
    <property type="entry name" value="HMA_dom"/>
</dbReference>
<evidence type="ECO:0000256" key="12">
    <source>
        <dbReference type="ARBA" id="ARBA00022989"/>
    </source>
</evidence>